<feature type="compositionally biased region" description="Basic and acidic residues" evidence="1">
    <location>
        <begin position="56"/>
        <end position="68"/>
    </location>
</feature>
<comment type="caution">
    <text evidence="2">The sequence shown here is derived from an EMBL/GenBank/DDBJ whole genome shotgun (WGS) entry which is preliminary data.</text>
</comment>
<name>A0A5N6K3T3_MONLA</name>
<dbReference type="PANTHER" id="PTHR38119">
    <property type="entry name" value="BTB DOMAIN-CONTAINING PROTEIN-RELATED"/>
    <property type="match status" value="1"/>
</dbReference>
<reference evidence="2 3" key="1">
    <citation type="submission" date="2019-06" db="EMBL/GenBank/DDBJ databases">
        <title>Genome Sequence of the Brown Rot Fungal Pathogen Monilinia laxa.</title>
        <authorList>
            <person name="De Miccolis Angelini R.M."/>
            <person name="Landi L."/>
            <person name="Abate D."/>
            <person name="Pollastro S."/>
            <person name="Romanazzi G."/>
            <person name="Faretra F."/>
        </authorList>
    </citation>
    <scope>NUCLEOTIDE SEQUENCE [LARGE SCALE GENOMIC DNA]</scope>
    <source>
        <strain evidence="2 3">Mlax316</strain>
    </source>
</reference>
<dbReference type="OrthoDB" id="5280838at2759"/>
<dbReference type="EMBL" id="VIGI01000008">
    <property type="protein sequence ID" value="KAB8296987.1"/>
    <property type="molecule type" value="Genomic_DNA"/>
</dbReference>
<keyword evidence="3" id="KW-1185">Reference proteome</keyword>
<feature type="region of interest" description="Disordered" evidence="1">
    <location>
        <begin position="317"/>
        <end position="336"/>
    </location>
</feature>
<organism evidence="2 3">
    <name type="scientific">Monilinia laxa</name>
    <name type="common">Brown rot fungus</name>
    <name type="synonym">Sclerotinia laxa</name>
    <dbReference type="NCBI Taxonomy" id="61186"/>
    <lineage>
        <taxon>Eukaryota</taxon>
        <taxon>Fungi</taxon>
        <taxon>Dikarya</taxon>
        <taxon>Ascomycota</taxon>
        <taxon>Pezizomycotina</taxon>
        <taxon>Leotiomycetes</taxon>
        <taxon>Helotiales</taxon>
        <taxon>Sclerotiniaceae</taxon>
        <taxon>Monilinia</taxon>
    </lineage>
</organism>
<accession>A0A5N6K3T3</accession>
<evidence type="ECO:0000313" key="2">
    <source>
        <dbReference type="EMBL" id="KAB8296987.1"/>
    </source>
</evidence>
<sequence length="935" mass="105066">MPLKGSRKQFRRGEVVQVAGDVNNEAFKAIKTRKRASTKFHPSIEKETIEIDSDDEKSQPPKKSRPDPRSSTSRIRGAKQEERLAESKQESETVDRPQNIIYSHIIKPSKLFRPFAEKDANVYIVLAPGDSKYCYRMQSHVLMHASPWFKWPIRGRVQEADPKLAEELTQNTGIEFRFELILDKHLGHYALKRMPLTKYKPVEQLQEGFTEAFPSNGSKRQHSFSNSICQNGHPSTGLPQYDGSFDEVVSENIVGSFDAATQVETEHLNSLLGTDQSLFELQVKGNQDEKDVIKLEEDTDMQLTSIEIALTQKATKEQIATRPTSPIKTGIGPDNNDTKHTVHIHPDSHNITGGQDIIILETPIKAEAGIEEQISLQVISVARAFPEEQPETFVEDEFNPDKQHQEGEGFNQLQSGHQTFPEEQLQTVILAENPGEPEIKLEEPDLQAELSVQASSSATVSPTEDVEDLANATIPLKEKIEEPANAASVVEQPRQAVDLFSQESSNDRALPTKAKSTLEEPKQATTMSSKTPCNSQGSPRNPVRISAGPKLTETRNQSVSTPVVEEAPDDQRINKPEVCITVEPRQITPEQYMKEQSEEPVHPPILDAYHSLFLCYYGFPPTISNTDLPTALKQSRLLVKIATLYASLKHVRPHIIASLLSHGRNLYSSIAQDAPRFLILAKKLQCAPIFKEAMIHIVGQVPFWPWPTPEDQVDPMLVDFIQRKSDDLKDKKAEANDALFRSCLTHLGVRVSINNLERATFDMWVVVQIWHDWFSQQLHTCAVIRHNEGRNAERNMYRLMAQDGEAYLKTDDIMAMVEPYKAVSGAKEWGNWDRNQVEKEMQIMKGFAAKTVKGLMANELMGDISENGEGAVEYLVCTKIDERELPINHPEHDLMKSDITLSNHSSINASRFPPISFPSMVNASIARLLCKPSPL</sequence>
<evidence type="ECO:0000313" key="3">
    <source>
        <dbReference type="Proteomes" id="UP000326757"/>
    </source>
</evidence>
<dbReference type="Proteomes" id="UP000326757">
    <property type="component" value="Unassembled WGS sequence"/>
</dbReference>
<dbReference type="PANTHER" id="PTHR38119:SF1">
    <property type="entry name" value="BTB DOMAIN-CONTAINING PROTEIN"/>
    <property type="match status" value="1"/>
</dbReference>
<feature type="region of interest" description="Disordered" evidence="1">
    <location>
        <begin position="33"/>
        <end position="93"/>
    </location>
</feature>
<feature type="region of interest" description="Disordered" evidence="1">
    <location>
        <begin position="499"/>
        <end position="569"/>
    </location>
</feature>
<feature type="compositionally biased region" description="Basic and acidic residues" evidence="1">
    <location>
        <begin position="78"/>
        <end position="93"/>
    </location>
</feature>
<protein>
    <recommendedName>
        <fullName evidence="4">BTB domain-containing protein</fullName>
    </recommendedName>
</protein>
<gene>
    <name evidence="2" type="ORF">EYC80_002389</name>
</gene>
<dbReference type="AlphaFoldDB" id="A0A5N6K3T3"/>
<feature type="compositionally biased region" description="Polar residues" evidence="1">
    <location>
        <begin position="523"/>
        <end position="539"/>
    </location>
</feature>
<evidence type="ECO:0008006" key="4">
    <source>
        <dbReference type="Google" id="ProtNLM"/>
    </source>
</evidence>
<proteinExistence type="predicted"/>
<evidence type="ECO:0000256" key="1">
    <source>
        <dbReference type="SAM" id="MobiDB-lite"/>
    </source>
</evidence>